<gene>
    <name evidence="1" type="ORF">LTS18_007773</name>
</gene>
<evidence type="ECO:0000313" key="2">
    <source>
        <dbReference type="Proteomes" id="UP001186974"/>
    </source>
</evidence>
<organism evidence="1 2">
    <name type="scientific">Coniosporium uncinatum</name>
    <dbReference type="NCBI Taxonomy" id="93489"/>
    <lineage>
        <taxon>Eukaryota</taxon>
        <taxon>Fungi</taxon>
        <taxon>Dikarya</taxon>
        <taxon>Ascomycota</taxon>
        <taxon>Pezizomycotina</taxon>
        <taxon>Dothideomycetes</taxon>
        <taxon>Dothideomycetes incertae sedis</taxon>
        <taxon>Coniosporium</taxon>
    </lineage>
</organism>
<proteinExistence type="predicted"/>
<evidence type="ECO:0000313" key="1">
    <source>
        <dbReference type="EMBL" id="KAK3078336.1"/>
    </source>
</evidence>
<dbReference type="Proteomes" id="UP001186974">
    <property type="component" value="Unassembled WGS sequence"/>
</dbReference>
<sequence>MAADETSRGILQIVNARIDALHSDLNQKIAELLDPHYTGHPITYNHYLTDNLQKAQADRSGRSASSALNEFINGEWDIGAYDYKLSLNPAKLMSRLAQRTEPDMERYASDPAVDYMEAYYKVTFKKLIGDFSVLAIEQCLIQKLPALFNPESVYDRSMYAYS</sequence>
<name>A0ACC3DNX7_9PEZI</name>
<comment type="caution">
    <text evidence="1">The sequence shown here is derived from an EMBL/GenBank/DDBJ whole genome shotgun (WGS) entry which is preliminary data.</text>
</comment>
<dbReference type="EMBL" id="JAWDJW010001988">
    <property type="protein sequence ID" value="KAK3078336.1"/>
    <property type="molecule type" value="Genomic_DNA"/>
</dbReference>
<protein>
    <submittedName>
        <fullName evidence="1">Uncharacterized protein</fullName>
    </submittedName>
</protein>
<keyword evidence="2" id="KW-1185">Reference proteome</keyword>
<reference evidence="1" key="1">
    <citation type="submission" date="2024-09" db="EMBL/GenBank/DDBJ databases">
        <title>Black Yeasts Isolated from many extreme environments.</title>
        <authorList>
            <person name="Coleine C."/>
            <person name="Stajich J.E."/>
            <person name="Selbmann L."/>
        </authorList>
    </citation>
    <scope>NUCLEOTIDE SEQUENCE</scope>
    <source>
        <strain evidence="1">CCFEE 5737</strain>
    </source>
</reference>
<accession>A0ACC3DNX7</accession>